<accession>A0AAV4VFY0</accession>
<gene>
    <name evidence="1" type="ORF">CDAR_373891</name>
</gene>
<organism evidence="1 2">
    <name type="scientific">Caerostris darwini</name>
    <dbReference type="NCBI Taxonomy" id="1538125"/>
    <lineage>
        <taxon>Eukaryota</taxon>
        <taxon>Metazoa</taxon>
        <taxon>Ecdysozoa</taxon>
        <taxon>Arthropoda</taxon>
        <taxon>Chelicerata</taxon>
        <taxon>Arachnida</taxon>
        <taxon>Araneae</taxon>
        <taxon>Araneomorphae</taxon>
        <taxon>Entelegynae</taxon>
        <taxon>Araneoidea</taxon>
        <taxon>Araneidae</taxon>
        <taxon>Caerostris</taxon>
    </lineage>
</organism>
<keyword evidence="2" id="KW-1185">Reference proteome</keyword>
<dbReference type="AlphaFoldDB" id="A0AAV4VFY0"/>
<sequence length="97" mass="10419">MDAAVLSPQSEIDGSLPVGELGLLNKGHLLPAIYVCEINNPNASLSIAQDRFVLQGLGNSRIKIFKPDFCFVLKHGVGLSRIYCLHAVDHAAANDGY</sequence>
<reference evidence="1 2" key="1">
    <citation type="submission" date="2021-06" db="EMBL/GenBank/DDBJ databases">
        <title>Caerostris darwini draft genome.</title>
        <authorList>
            <person name="Kono N."/>
            <person name="Arakawa K."/>
        </authorList>
    </citation>
    <scope>NUCLEOTIDE SEQUENCE [LARGE SCALE GENOMIC DNA]</scope>
</reference>
<proteinExistence type="predicted"/>
<name>A0AAV4VFY0_9ARAC</name>
<dbReference type="Proteomes" id="UP001054837">
    <property type="component" value="Unassembled WGS sequence"/>
</dbReference>
<comment type="caution">
    <text evidence="1">The sequence shown here is derived from an EMBL/GenBank/DDBJ whole genome shotgun (WGS) entry which is preliminary data.</text>
</comment>
<evidence type="ECO:0000313" key="2">
    <source>
        <dbReference type="Proteomes" id="UP001054837"/>
    </source>
</evidence>
<evidence type="ECO:0000313" key="1">
    <source>
        <dbReference type="EMBL" id="GIY68554.1"/>
    </source>
</evidence>
<protein>
    <submittedName>
        <fullName evidence="1">Uncharacterized protein</fullName>
    </submittedName>
</protein>
<dbReference type="EMBL" id="BPLQ01012881">
    <property type="protein sequence ID" value="GIY68554.1"/>
    <property type="molecule type" value="Genomic_DNA"/>
</dbReference>